<feature type="domain" description="Response regulatory" evidence="3">
    <location>
        <begin position="3"/>
        <end position="118"/>
    </location>
</feature>
<dbReference type="OrthoDB" id="1677999at2"/>
<dbReference type="SUPFAM" id="SSF52172">
    <property type="entry name" value="CheY-like"/>
    <property type="match status" value="1"/>
</dbReference>
<evidence type="ECO:0000313" key="4">
    <source>
        <dbReference type="EMBL" id="TDF94704.1"/>
    </source>
</evidence>
<protein>
    <submittedName>
        <fullName evidence="4">Response regulator</fullName>
    </submittedName>
</protein>
<organism evidence="4 5">
    <name type="scientific">Paenibacillus piri</name>
    <dbReference type="NCBI Taxonomy" id="2547395"/>
    <lineage>
        <taxon>Bacteria</taxon>
        <taxon>Bacillati</taxon>
        <taxon>Bacillota</taxon>
        <taxon>Bacilli</taxon>
        <taxon>Bacillales</taxon>
        <taxon>Paenibacillaceae</taxon>
        <taxon>Paenibacillus</taxon>
    </lineage>
</organism>
<dbReference type="PROSITE" id="PS50110">
    <property type="entry name" value="RESPONSE_REGULATORY"/>
    <property type="match status" value="1"/>
</dbReference>
<dbReference type="Pfam" id="PF00072">
    <property type="entry name" value="Response_reg"/>
    <property type="match status" value="1"/>
</dbReference>
<dbReference type="GO" id="GO:0000160">
    <property type="term" value="P:phosphorelay signal transduction system"/>
    <property type="evidence" value="ECO:0007669"/>
    <property type="project" value="InterPro"/>
</dbReference>
<comment type="caution">
    <text evidence="4">The sequence shown here is derived from an EMBL/GenBank/DDBJ whole genome shotgun (WGS) entry which is preliminary data.</text>
</comment>
<gene>
    <name evidence="4" type="ORF">E1757_22345</name>
</gene>
<accession>A0A4V2ZSV8</accession>
<sequence length="272" mass="30757">MAMILIVDDSSIMRRSLREILEESGHEVVAEAQDCEEALELYRSHRVDLVTMDIQMPGKSGIEAVRMIKEFDSQARIMMISSVEQRNLIYEAIKFGAKHYIVKPFTREKVNEVIKSILPESLVSVPTSSAKETSRQASKDPDADKAANNSKSKTAYEKIVDPQAIGLPFDVSMESGKIIFTLYKYVTEQTLPYLAGCLQGLLHIYNAKYVIVLEKVSVSQDAALLPIIDFIRIERNRRGTIAVVAEDNNQYIVLKSKLNTEVYKSVKEISWY</sequence>
<dbReference type="Proteomes" id="UP000295636">
    <property type="component" value="Unassembled WGS sequence"/>
</dbReference>
<dbReference type="InterPro" id="IPR001789">
    <property type="entry name" value="Sig_transdc_resp-reg_receiver"/>
</dbReference>
<evidence type="ECO:0000259" key="3">
    <source>
        <dbReference type="PROSITE" id="PS50110"/>
    </source>
</evidence>
<evidence type="ECO:0000313" key="5">
    <source>
        <dbReference type="Proteomes" id="UP000295636"/>
    </source>
</evidence>
<dbReference type="PANTHER" id="PTHR43228">
    <property type="entry name" value="TWO-COMPONENT RESPONSE REGULATOR"/>
    <property type="match status" value="1"/>
</dbReference>
<dbReference type="PANTHER" id="PTHR43228:SF1">
    <property type="entry name" value="TWO-COMPONENT RESPONSE REGULATOR ARR22"/>
    <property type="match status" value="1"/>
</dbReference>
<name>A0A4V2ZSV8_9BACL</name>
<dbReference type="EMBL" id="SMRT01000012">
    <property type="protein sequence ID" value="TDF94704.1"/>
    <property type="molecule type" value="Genomic_DNA"/>
</dbReference>
<proteinExistence type="predicted"/>
<feature type="modified residue" description="4-aspartylphosphate" evidence="1">
    <location>
        <position position="53"/>
    </location>
</feature>
<dbReference type="RefSeq" id="WP_133232263.1">
    <property type="nucleotide sequence ID" value="NZ_SMRT01000012.1"/>
</dbReference>
<feature type="region of interest" description="Disordered" evidence="2">
    <location>
        <begin position="128"/>
        <end position="151"/>
    </location>
</feature>
<evidence type="ECO:0000256" key="1">
    <source>
        <dbReference type="PROSITE-ProRule" id="PRU00169"/>
    </source>
</evidence>
<reference evidence="4 5" key="1">
    <citation type="submission" date="2019-03" db="EMBL/GenBank/DDBJ databases">
        <title>This is whole genome sequence of Paenibacillus sp MS74 strain.</title>
        <authorList>
            <person name="Trinh H.N."/>
        </authorList>
    </citation>
    <scope>NUCLEOTIDE SEQUENCE [LARGE SCALE GENOMIC DNA]</scope>
    <source>
        <strain evidence="4 5">MS74</strain>
    </source>
</reference>
<dbReference type="Gene3D" id="3.40.50.2300">
    <property type="match status" value="1"/>
</dbReference>
<evidence type="ECO:0000256" key="2">
    <source>
        <dbReference type="SAM" id="MobiDB-lite"/>
    </source>
</evidence>
<feature type="compositionally biased region" description="Basic and acidic residues" evidence="2">
    <location>
        <begin position="132"/>
        <end position="145"/>
    </location>
</feature>
<keyword evidence="5" id="KW-1185">Reference proteome</keyword>
<dbReference type="SMART" id="SM00448">
    <property type="entry name" value="REC"/>
    <property type="match status" value="1"/>
</dbReference>
<dbReference type="InterPro" id="IPR052048">
    <property type="entry name" value="ST_Response_Regulator"/>
</dbReference>
<keyword evidence="1" id="KW-0597">Phosphoprotein</keyword>
<dbReference type="AlphaFoldDB" id="A0A4V2ZSV8"/>
<dbReference type="InterPro" id="IPR011006">
    <property type="entry name" value="CheY-like_superfamily"/>
</dbReference>